<dbReference type="AlphaFoldDB" id="A0A6J2UHX5"/>
<evidence type="ECO:0000313" key="6">
    <source>
        <dbReference type="Proteomes" id="UP000504634"/>
    </source>
</evidence>
<dbReference type="InterPro" id="IPR008952">
    <property type="entry name" value="Tetraspanin_EC2_sf"/>
</dbReference>
<reference evidence="7" key="1">
    <citation type="submission" date="2025-08" db="UniProtKB">
        <authorList>
            <consortium name="RefSeq"/>
        </authorList>
    </citation>
    <scope>IDENTIFICATION</scope>
    <source>
        <strain evidence="7">11010-0011.00</strain>
        <tissue evidence="7">Whole body</tissue>
    </source>
</reference>
<keyword evidence="4 5" id="KW-0472">Membrane</keyword>
<evidence type="ECO:0000256" key="5">
    <source>
        <dbReference type="SAM" id="Phobius"/>
    </source>
</evidence>
<evidence type="ECO:0000256" key="3">
    <source>
        <dbReference type="ARBA" id="ARBA00022989"/>
    </source>
</evidence>
<sequence>MCQDIFDLKAESLFLNCLCCVGGLIKFAAAVANMKYAGGLDGLYIAVLVIRIFVSLGIFGIGIFGYYSILSDYVRGLWLYMALMVVFTALDASMLTLYIFNEQEINDRLISRIYATEELREIEGLYKCCGKTGIDEYIKEQKEVPSSCYNDDPLLRRVVLERDGCDLKLNEYFQQKKSRTLFVFWVFVVVQILAALVTLNLSWRVSKLQQEQQKHSNNENIAAI</sequence>
<evidence type="ECO:0000256" key="1">
    <source>
        <dbReference type="ARBA" id="ARBA00004141"/>
    </source>
</evidence>
<dbReference type="GO" id="GO:0016020">
    <property type="term" value="C:membrane"/>
    <property type="evidence" value="ECO:0007669"/>
    <property type="project" value="UniProtKB-SubCell"/>
</dbReference>
<dbReference type="GeneID" id="115634457"/>
<keyword evidence="6" id="KW-1185">Reference proteome</keyword>
<feature type="transmembrane region" description="Helical" evidence="5">
    <location>
        <begin position="13"/>
        <end position="31"/>
    </location>
</feature>
<dbReference type="RefSeq" id="XP_030388041.1">
    <property type="nucleotide sequence ID" value="XM_030532181.1"/>
</dbReference>
<evidence type="ECO:0000256" key="2">
    <source>
        <dbReference type="ARBA" id="ARBA00022692"/>
    </source>
</evidence>
<protein>
    <submittedName>
        <fullName evidence="7">Protein late bloomer-like isoform X1</fullName>
    </submittedName>
</protein>
<comment type="subcellular location">
    <subcellularLocation>
        <location evidence="1">Membrane</location>
        <topology evidence="1">Multi-pass membrane protein</topology>
    </subcellularLocation>
</comment>
<feature type="transmembrane region" description="Helical" evidence="5">
    <location>
        <begin position="78"/>
        <end position="100"/>
    </location>
</feature>
<proteinExistence type="predicted"/>
<dbReference type="SUPFAM" id="SSF48652">
    <property type="entry name" value="Tetraspanin"/>
    <property type="match status" value="1"/>
</dbReference>
<dbReference type="Pfam" id="PF00335">
    <property type="entry name" value="Tetraspanin"/>
    <property type="match status" value="1"/>
</dbReference>
<keyword evidence="3 5" id="KW-1133">Transmembrane helix</keyword>
<evidence type="ECO:0000313" key="7">
    <source>
        <dbReference type="RefSeq" id="XP_030388041.1"/>
    </source>
</evidence>
<feature type="transmembrane region" description="Helical" evidence="5">
    <location>
        <begin position="43"/>
        <end position="66"/>
    </location>
</feature>
<accession>A0A6J2UHX5</accession>
<organism evidence="6 7">
    <name type="scientific">Drosophila lebanonensis</name>
    <name type="common">Fruit fly</name>
    <name type="synonym">Scaptodrosophila lebanonensis</name>
    <dbReference type="NCBI Taxonomy" id="7225"/>
    <lineage>
        <taxon>Eukaryota</taxon>
        <taxon>Metazoa</taxon>
        <taxon>Ecdysozoa</taxon>
        <taxon>Arthropoda</taxon>
        <taxon>Hexapoda</taxon>
        <taxon>Insecta</taxon>
        <taxon>Pterygota</taxon>
        <taxon>Neoptera</taxon>
        <taxon>Endopterygota</taxon>
        <taxon>Diptera</taxon>
        <taxon>Brachycera</taxon>
        <taxon>Muscomorpha</taxon>
        <taxon>Ephydroidea</taxon>
        <taxon>Drosophilidae</taxon>
        <taxon>Scaptodrosophila</taxon>
    </lineage>
</organism>
<dbReference type="InterPro" id="IPR018499">
    <property type="entry name" value="Tetraspanin/Peripherin"/>
</dbReference>
<keyword evidence="2 5" id="KW-0812">Transmembrane</keyword>
<evidence type="ECO:0000256" key="4">
    <source>
        <dbReference type="ARBA" id="ARBA00023136"/>
    </source>
</evidence>
<dbReference type="Proteomes" id="UP000504634">
    <property type="component" value="Unplaced"/>
</dbReference>
<gene>
    <name evidence="7" type="primary">LOC115634457</name>
</gene>
<feature type="transmembrane region" description="Helical" evidence="5">
    <location>
        <begin position="182"/>
        <end position="203"/>
    </location>
</feature>
<name>A0A6J2UHX5_DROLE</name>